<dbReference type="InterPro" id="IPR011990">
    <property type="entry name" value="TPR-like_helical_dom_sf"/>
</dbReference>
<sequence length="845" mass="92789">MNASAPFPPIVAVSSCGNIQRPPPGHIPRLTLQQRLLAPDCRLRLLIGPAGFGKTVLLADCARECPLQCGLLWLNCAGNGLNADQLAQQLGRLLDYPAQLTADEVLLALAQETRQLWIMLNDYPVRPDSTLDEYLNQLLSVTPAGVCWWLGSRRRPNCNLSRLLLEGELLELGATDLAFTAAEVADWLHHLDPTRSAWARELHESTLGWPAALRLRLLAAQAEPAEANAPLDCGHDHLLGEYVAREVLQDLPAELLQMLYSLAQLPRFNPALCDHLFGVGEGADWLRGLIERGLFIQEVEPGKGWFVLFAPLAALLQRLTAGVPYSALHVHASQWFASQGDIRAAVEHALLAGQPEVAGSFLERFTEEQVLQGQDLALILRWRSELPESLLCSTPRLILLNAWVLLLVGRLDEAELCIDQLARFQPRSDGARTRELFAHWQAIQGIIAYGRVCAIGARSNLLEALQGLPQSAWSQSLLCRSALTLVAIGEGDLELAHKLSFEALKQARLHDNPVFEALLELDHALLLEARGEFVRAEALLQRVLNANRPEVLRGTPVLARLQLRLARVQLRQGRHTEAASGLPEGLANALECGDPGAFNGYLCLAELAMGQGDLAGAFAHLGKAERLMQRQHVSETLYRGTLLLASSHLWVAQGHHARARMAIGRVLGYAQRVKAILPTPNFPELIPRLQLLLLQMELAQGRDVREPLLQLREQALSQGRQALVSELYLVYAEASAACGDQTAAAQARETGHALRRRLAYHCLWFSVAQPVTPAAAAQRAATNTLSQRELAVLRLIAQGCSNQEVAEQLFISLHTVKTHARRINGKLGVSRRTQAVAKAKALGFF</sequence>
<keyword evidence="1" id="KW-0805">Transcription regulation</keyword>
<organism evidence="5 6">
    <name type="scientific">Pseudomonas leptonychotis</name>
    <dbReference type="NCBI Taxonomy" id="2448482"/>
    <lineage>
        <taxon>Bacteria</taxon>
        <taxon>Pseudomonadati</taxon>
        <taxon>Pseudomonadota</taxon>
        <taxon>Gammaproteobacteria</taxon>
        <taxon>Pseudomonadales</taxon>
        <taxon>Pseudomonadaceae</taxon>
        <taxon>Pseudomonas</taxon>
    </lineage>
</organism>
<evidence type="ECO:0000259" key="4">
    <source>
        <dbReference type="PROSITE" id="PS50043"/>
    </source>
</evidence>
<dbReference type="AlphaFoldDB" id="A0A4T1ZYH1"/>
<dbReference type="InterPro" id="IPR041617">
    <property type="entry name" value="TPR_MalT"/>
</dbReference>
<dbReference type="PRINTS" id="PR00038">
    <property type="entry name" value="HTHLUXR"/>
</dbReference>
<proteinExistence type="predicted"/>
<evidence type="ECO:0000256" key="2">
    <source>
        <dbReference type="ARBA" id="ARBA00023125"/>
    </source>
</evidence>
<name>A0A4T1ZYH1_9PSED</name>
<gene>
    <name evidence="5" type="ORF">D8779_02825</name>
</gene>
<dbReference type="Proteomes" id="UP000307541">
    <property type="component" value="Unassembled WGS sequence"/>
</dbReference>
<dbReference type="InterPro" id="IPR016032">
    <property type="entry name" value="Sig_transdc_resp-reg_C-effctor"/>
</dbReference>
<keyword evidence="2" id="KW-0238">DNA-binding</keyword>
<evidence type="ECO:0000256" key="3">
    <source>
        <dbReference type="ARBA" id="ARBA00023163"/>
    </source>
</evidence>
<dbReference type="PANTHER" id="PTHR44688:SF16">
    <property type="entry name" value="DNA-BINDING TRANSCRIPTIONAL ACTIVATOR DEVR_DOSR"/>
    <property type="match status" value="1"/>
</dbReference>
<dbReference type="SUPFAM" id="SSF46894">
    <property type="entry name" value="C-terminal effector domain of the bipartite response regulators"/>
    <property type="match status" value="1"/>
</dbReference>
<dbReference type="Pfam" id="PF25873">
    <property type="entry name" value="WHD_MalT"/>
    <property type="match status" value="1"/>
</dbReference>
<keyword evidence="3" id="KW-0804">Transcription</keyword>
<dbReference type="Pfam" id="PF17874">
    <property type="entry name" value="TPR_MalT"/>
    <property type="match status" value="1"/>
</dbReference>
<dbReference type="Gene3D" id="1.10.10.10">
    <property type="entry name" value="Winged helix-like DNA-binding domain superfamily/Winged helix DNA-binding domain"/>
    <property type="match status" value="1"/>
</dbReference>
<dbReference type="SUPFAM" id="SSF48452">
    <property type="entry name" value="TPR-like"/>
    <property type="match status" value="2"/>
</dbReference>
<dbReference type="GO" id="GO:0006355">
    <property type="term" value="P:regulation of DNA-templated transcription"/>
    <property type="evidence" value="ECO:0007669"/>
    <property type="project" value="InterPro"/>
</dbReference>
<dbReference type="InterPro" id="IPR000792">
    <property type="entry name" value="Tscrpt_reg_LuxR_C"/>
</dbReference>
<comment type="caution">
    <text evidence="5">The sequence shown here is derived from an EMBL/GenBank/DDBJ whole genome shotgun (WGS) entry which is preliminary data.</text>
</comment>
<dbReference type="PROSITE" id="PS00622">
    <property type="entry name" value="HTH_LUXR_1"/>
    <property type="match status" value="1"/>
</dbReference>
<dbReference type="SMART" id="SM00421">
    <property type="entry name" value="HTH_LUXR"/>
    <property type="match status" value="1"/>
</dbReference>
<dbReference type="GO" id="GO:0003677">
    <property type="term" value="F:DNA binding"/>
    <property type="evidence" value="ECO:0007669"/>
    <property type="project" value="UniProtKB-KW"/>
</dbReference>
<dbReference type="InterPro" id="IPR059106">
    <property type="entry name" value="WHD_MalT"/>
</dbReference>
<keyword evidence="6" id="KW-1185">Reference proteome</keyword>
<dbReference type="CDD" id="cd06170">
    <property type="entry name" value="LuxR_C_like"/>
    <property type="match status" value="1"/>
</dbReference>
<dbReference type="PANTHER" id="PTHR44688">
    <property type="entry name" value="DNA-BINDING TRANSCRIPTIONAL ACTIVATOR DEVR_DOSR"/>
    <property type="match status" value="1"/>
</dbReference>
<evidence type="ECO:0000256" key="1">
    <source>
        <dbReference type="ARBA" id="ARBA00023015"/>
    </source>
</evidence>
<reference evidence="5 6" key="1">
    <citation type="submission" date="2018-10" db="EMBL/GenBank/DDBJ databases">
        <title>Pseudomonas leptonychotis sp. nov., isolated from Weddell seals in Antarctica.</title>
        <authorList>
            <person name="Novakova D."/>
            <person name="Svec P."/>
            <person name="Kralova S."/>
            <person name="Kristofova L."/>
            <person name="Zeman M."/>
            <person name="Pantucek R."/>
            <person name="Maslanova I."/>
            <person name="Sedlacek I."/>
        </authorList>
    </citation>
    <scope>NUCLEOTIDE SEQUENCE [LARGE SCALE GENOMIC DNA]</scope>
    <source>
        <strain evidence="5 6">CCM 8849</strain>
    </source>
</reference>
<evidence type="ECO:0000313" key="6">
    <source>
        <dbReference type="Proteomes" id="UP000307541"/>
    </source>
</evidence>
<protein>
    <submittedName>
        <fullName evidence="5">Helix-turn-helix transcriptional regulator</fullName>
    </submittedName>
</protein>
<feature type="domain" description="HTH luxR-type" evidence="4">
    <location>
        <begin position="778"/>
        <end position="843"/>
    </location>
</feature>
<dbReference type="OrthoDB" id="1123107at2"/>
<dbReference type="PROSITE" id="PS50043">
    <property type="entry name" value="HTH_LUXR_2"/>
    <property type="match status" value="1"/>
</dbReference>
<accession>A0A4T1ZYH1</accession>
<evidence type="ECO:0000313" key="5">
    <source>
        <dbReference type="EMBL" id="TIH09650.1"/>
    </source>
</evidence>
<dbReference type="InterPro" id="IPR036388">
    <property type="entry name" value="WH-like_DNA-bd_sf"/>
</dbReference>
<dbReference type="Gene3D" id="1.25.40.10">
    <property type="entry name" value="Tetratricopeptide repeat domain"/>
    <property type="match status" value="1"/>
</dbReference>
<dbReference type="Pfam" id="PF00196">
    <property type="entry name" value="GerE"/>
    <property type="match status" value="1"/>
</dbReference>
<dbReference type="EMBL" id="RFLV01000001">
    <property type="protein sequence ID" value="TIH09650.1"/>
    <property type="molecule type" value="Genomic_DNA"/>
</dbReference>